<proteinExistence type="predicted"/>
<organism evidence="1 2">
    <name type="scientific">Rhabditophanes sp. KR3021</name>
    <dbReference type="NCBI Taxonomy" id="114890"/>
    <lineage>
        <taxon>Eukaryota</taxon>
        <taxon>Metazoa</taxon>
        <taxon>Ecdysozoa</taxon>
        <taxon>Nematoda</taxon>
        <taxon>Chromadorea</taxon>
        <taxon>Rhabditida</taxon>
        <taxon>Tylenchina</taxon>
        <taxon>Panagrolaimomorpha</taxon>
        <taxon>Strongyloidoidea</taxon>
        <taxon>Alloionematidae</taxon>
        <taxon>Rhabditophanes</taxon>
    </lineage>
</organism>
<reference evidence="2" key="1">
    <citation type="submission" date="2016-11" db="UniProtKB">
        <authorList>
            <consortium name="WormBaseParasite"/>
        </authorList>
    </citation>
    <scope>IDENTIFICATION</scope>
    <source>
        <strain evidence="2">KR3021</strain>
    </source>
</reference>
<evidence type="ECO:0000313" key="1">
    <source>
        <dbReference type="Proteomes" id="UP000095286"/>
    </source>
</evidence>
<protein>
    <submittedName>
        <fullName evidence="2">DUF559 domain-containing protein</fullName>
    </submittedName>
</protein>
<dbReference type="Proteomes" id="UP000095286">
    <property type="component" value="Unplaced"/>
</dbReference>
<name>A0AC35UBV8_9BILA</name>
<evidence type="ECO:0000313" key="2">
    <source>
        <dbReference type="WBParaSite" id="RSKR_0000990566.1"/>
    </source>
</evidence>
<accession>A0AC35UBV8</accession>
<dbReference type="WBParaSite" id="RSKR_0000990566.1">
    <property type="protein sequence ID" value="RSKR_0000990566.1"/>
    <property type="gene ID" value="RSKR_0000990566"/>
</dbReference>
<sequence length="215" mass="24638">MEPDEACLVERQWPGRFEAVTTEISFDEKKQIKTHTNWFDEAKRGDIAYHKSYLEHLRSPLFKDMLVFRDVKVERFMNSFARIPLVGRGINHLELLANSTRKKTCFVCTNKKCMKHYVTAVANRTHCGTGCPNCIKVSMFHDATKAFLDDYKPGLVEDSGRDLSFDFIIGKDLLLEIDGGYHFKPSGRQDGAAKFKSQQRYDGMKINIAKTIDST</sequence>